<feature type="region of interest" description="Disordered" evidence="4">
    <location>
        <begin position="694"/>
        <end position="720"/>
    </location>
</feature>
<dbReference type="InterPro" id="IPR001452">
    <property type="entry name" value="SH3_domain"/>
</dbReference>
<evidence type="ECO:0000313" key="8">
    <source>
        <dbReference type="Proteomes" id="UP000075883"/>
    </source>
</evidence>
<accession>A0A182MT36</accession>
<dbReference type="GO" id="GO:0014069">
    <property type="term" value="C:postsynaptic density"/>
    <property type="evidence" value="ECO:0007669"/>
    <property type="project" value="TreeGrafter"/>
</dbReference>
<feature type="compositionally biased region" description="Low complexity" evidence="4">
    <location>
        <begin position="979"/>
        <end position="994"/>
    </location>
</feature>
<feature type="repeat" description="ANK" evidence="2">
    <location>
        <begin position="93"/>
        <end position="125"/>
    </location>
</feature>
<feature type="repeat" description="ANK" evidence="2">
    <location>
        <begin position="160"/>
        <end position="192"/>
    </location>
</feature>
<dbReference type="PANTHER" id="PTHR24135">
    <property type="entry name" value="SH3 AND MULTIPLE ANKYRIN REPEAT DOMAINS PROTEIN"/>
    <property type="match status" value="1"/>
</dbReference>
<protein>
    <recommendedName>
        <fullName evidence="9">SH3 and multiple ankyrin repeat domains protein</fullName>
    </recommendedName>
</protein>
<feature type="compositionally biased region" description="Acidic residues" evidence="4">
    <location>
        <begin position="1281"/>
        <end position="1290"/>
    </location>
</feature>
<feature type="compositionally biased region" description="Low complexity" evidence="4">
    <location>
        <begin position="440"/>
        <end position="466"/>
    </location>
</feature>
<feature type="region of interest" description="Disordered" evidence="4">
    <location>
        <begin position="1160"/>
        <end position="1200"/>
    </location>
</feature>
<evidence type="ECO:0000256" key="1">
    <source>
        <dbReference type="ARBA" id="ARBA00022443"/>
    </source>
</evidence>
<feature type="repeat" description="ANK" evidence="2">
    <location>
        <begin position="193"/>
        <end position="225"/>
    </location>
</feature>
<evidence type="ECO:0000259" key="6">
    <source>
        <dbReference type="PROSITE" id="PS50106"/>
    </source>
</evidence>
<dbReference type="Pfam" id="PF17820">
    <property type="entry name" value="PDZ_6"/>
    <property type="match status" value="1"/>
</dbReference>
<dbReference type="InterPro" id="IPR036770">
    <property type="entry name" value="Ankyrin_rpt-contain_sf"/>
</dbReference>
<dbReference type="GO" id="GO:0043197">
    <property type="term" value="C:dendritic spine"/>
    <property type="evidence" value="ECO:0007669"/>
    <property type="project" value="TreeGrafter"/>
</dbReference>
<dbReference type="SUPFAM" id="SSF50156">
    <property type="entry name" value="PDZ domain-like"/>
    <property type="match status" value="1"/>
</dbReference>
<feature type="region of interest" description="Disordered" evidence="4">
    <location>
        <begin position="588"/>
        <end position="644"/>
    </location>
</feature>
<feature type="compositionally biased region" description="Low complexity" evidence="4">
    <location>
        <begin position="820"/>
        <end position="834"/>
    </location>
</feature>
<dbReference type="SUPFAM" id="SSF50044">
    <property type="entry name" value="SH3-domain"/>
    <property type="match status" value="1"/>
</dbReference>
<feature type="compositionally biased region" description="Polar residues" evidence="4">
    <location>
        <begin position="710"/>
        <end position="720"/>
    </location>
</feature>
<name>A0A182MT36_9DIPT</name>
<feature type="region of interest" description="Disordered" evidence="4">
    <location>
        <begin position="440"/>
        <end position="471"/>
    </location>
</feature>
<reference evidence="8" key="1">
    <citation type="submission" date="2013-09" db="EMBL/GenBank/DDBJ databases">
        <title>The Genome Sequence of Anopheles culicifacies species A.</title>
        <authorList>
            <consortium name="The Broad Institute Genomics Platform"/>
            <person name="Neafsey D.E."/>
            <person name="Besansky N."/>
            <person name="Howell P."/>
            <person name="Walton C."/>
            <person name="Young S.K."/>
            <person name="Zeng Q."/>
            <person name="Gargeya S."/>
            <person name="Fitzgerald M."/>
            <person name="Haas B."/>
            <person name="Abouelleil A."/>
            <person name="Allen A.W."/>
            <person name="Alvarado L."/>
            <person name="Arachchi H.M."/>
            <person name="Berlin A.M."/>
            <person name="Chapman S.B."/>
            <person name="Gainer-Dewar J."/>
            <person name="Goldberg J."/>
            <person name="Griggs A."/>
            <person name="Gujja S."/>
            <person name="Hansen M."/>
            <person name="Howarth C."/>
            <person name="Imamovic A."/>
            <person name="Ireland A."/>
            <person name="Larimer J."/>
            <person name="McCowan C."/>
            <person name="Murphy C."/>
            <person name="Pearson M."/>
            <person name="Poon T.W."/>
            <person name="Priest M."/>
            <person name="Roberts A."/>
            <person name="Saif S."/>
            <person name="Shea T."/>
            <person name="Sisk P."/>
            <person name="Sykes S."/>
            <person name="Wortman J."/>
            <person name="Nusbaum C."/>
            <person name="Birren B."/>
        </authorList>
    </citation>
    <scope>NUCLEOTIDE SEQUENCE [LARGE SCALE GENOMIC DNA]</scope>
    <source>
        <strain evidence="8">A-37</strain>
    </source>
</reference>
<dbReference type="InterPro" id="IPR002110">
    <property type="entry name" value="Ankyrin_rpt"/>
</dbReference>
<proteinExistence type="predicted"/>
<dbReference type="Gene3D" id="2.30.30.40">
    <property type="entry name" value="SH3 Domains"/>
    <property type="match status" value="1"/>
</dbReference>
<dbReference type="PROSITE" id="PS50106">
    <property type="entry name" value="PDZ"/>
    <property type="match status" value="1"/>
</dbReference>
<dbReference type="InterPro" id="IPR036034">
    <property type="entry name" value="PDZ_sf"/>
</dbReference>
<evidence type="ECO:0000313" key="7">
    <source>
        <dbReference type="EnsemblMetazoa" id="ACUA025637-PA"/>
    </source>
</evidence>
<dbReference type="EMBL" id="AXCM01008485">
    <property type="status" value="NOT_ANNOTATED_CDS"/>
    <property type="molecule type" value="Genomic_DNA"/>
</dbReference>
<evidence type="ECO:0008006" key="9">
    <source>
        <dbReference type="Google" id="ProtNLM"/>
    </source>
</evidence>
<dbReference type="SMART" id="SM00228">
    <property type="entry name" value="PDZ"/>
    <property type="match status" value="1"/>
</dbReference>
<feature type="region of interest" description="Disordered" evidence="4">
    <location>
        <begin position="1033"/>
        <end position="1142"/>
    </location>
</feature>
<dbReference type="GO" id="GO:0035255">
    <property type="term" value="F:ionotropic glutamate receptor binding"/>
    <property type="evidence" value="ECO:0007669"/>
    <property type="project" value="TreeGrafter"/>
</dbReference>
<dbReference type="InterPro" id="IPR051569">
    <property type="entry name" value="SHANK"/>
</dbReference>
<feature type="compositionally biased region" description="Low complexity" evidence="4">
    <location>
        <begin position="588"/>
        <end position="604"/>
    </location>
</feature>
<dbReference type="GO" id="GO:0030160">
    <property type="term" value="F:synaptic receptor adaptor activity"/>
    <property type="evidence" value="ECO:0007669"/>
    <property type="project" value="TreeGrafter"/>
</dbReference>
<keyword evidence="2" id="KW-0040">ANK repeat</keyword>
<dbReference type="CDD" id="cd06746">
    <property type="entry name" value="PDZ_SHANK1_3-like"/>
    <property type="match status" value="1"/>
</dbReference>
<feature type="compositionally biased region" description="Low complexity" evidence="4">
    <location>
        <begin position="1122"/>
        <end position="1137"/>
    </location>
</feature>
<dbReference type="Gene3D" id="1.25.40.20">
    <property type="entry name" value="Ankyrin repeat-containing domain"/>
    <property type="match status" value="2"/>
</dbReference>
<sequence>MKYKRRVYKMLNLDERQLKALHTRANLRRFIECINSGQVEKIAKMCAKGLDPNFHCQETGETPLTIATGSKKPNKLLIALVNGGALLDYRTRDGATALHRAVERDSLEAVSTLLELGASPNYRDTKGLTPVYLSVTRKTDPKISEVLLHDHATLGIQDSQGWQEVHQACRNGLVHHLEHLLFYGADMDGQNASGNTPLHVCAVNNQEACARMLLFRGANRGALNYANQTPYQVAVIAGNLELAEMIQNYKNEDIVPFRGPPRYNPRRRSGLGWGSTLSRIYGGPPSPCPSEHPFSSASSSLSEGSSHRSHEDDISIVTDKSLGDTSDIISDSSGVGTNSDSAACSIGHPSTTVVCMEGYDAGLSGHIHIQPGDVIEVVGSTDCGLLEGFVRGTNKTGFFPASCVQEVQFRQKSIINVSTSTPHHHYLINTSSNEIVSHDLQQQLQQQQPSSLDQQQHPQQQQYSSQTAPRVKKSIIGEPRTVVLHRAKRGFGFILRGAKASSPLMQLKPSPRCPALQYLDDVDPGGVADMAGLKPGDFLLAINSEDVTCASHEHVVDLIRNSGSLASMTVVTLSQNFINSMMLESSEIGSQHSSGSGMSTPVSSRQCSTLPRRMNGGPPGSNCKQPAPMPPRRDPKTTLSVGRARAKSMVAGLEGGGEKGADDDDLLNATKSTSAESIHQAQTQLLQAQQCHSAIGTPTQTGPGTPIQPRTASIKSRPTSSRITAAELEELFQRQQGADANRCSMLMSSSRFQSTGFDSGAGTPPVSPQKGPIVYASVAEMKRKKSSKVGMGTLKGRPIPIPQVGSDLKRTFHSTPDLASMSSSNQNGGTSSSLLYGSSSGTGSQLAINANGWYNTVGHKGHRSQDDMYSLHMSLQRLNLPPPNHPPPPPPVGQVVKVDVSRGSEYECLTALRKHIAQKAKVQSQVQEAEVMSSFKPASNAKLYASPQDIRNVGYRTLNVSGANPAPSLTGSTLVATAGNNQPSGSNGSNTNSNVELGKTSTLRANATSTVSINSSNVTGNVNNVTTVTITGSGSGNAMSSSASSNQYAQPGRPGAETQQQVAQPQALYKSPPNNAPPLPEPDYSLSESDPDEDNSVRLVRTHLKTNGDLKATQNPGMAAETSGNSNTSGSSTGSSSMPHSFSVEEIQKIRTKLKSSKSYPNDFLRKQNSQQAPPGVDHGASGAPHEEGDNSSSGVSSDQEVTITCNDTMKQSKPSFPKQSTGAIPLKTNVIPSSAFHPPAVGTGASGLNEPKKVTLLLGTATDTKIKQNNSVLERRSDIEDNDDADQDGNDSPSPPATGFQRHNSLTRKQAATLAASRAKANQQNLQQRHAVSLATLPPPIEAADSDEADSWSHTLQTSGGNGAAQLVETAGMVVLAPPPEFSDSTVSHIAPSSASSGGVSISVQGHHSHQHAHQHHQHQHQHVHHHHQHTGSGSLVLGGHNPNCKRVRIVGAVPKVNRMNSQ</sequence>
<feature type="compositionally biased region" description="Polar residues" evidence="4">
    <location>
        <begin position="1191"/>
        <end position="1200"/>
    </location>
</feature>
<dbReference type="SMART" id="SM00326">
    <property type="entry name" value="SH3"/>
    <property type="match status" value="1"/>
</dbReference>
<feature type="region of interest" description="Disordered" evidence="4">
    <location>
        <begin position="971"/>
        <end position="996"/>
    </location>
</feature>
<dbReference type="InterPro" id="IPR036028">
    <property type="entry name" value="SH3-like_dom_sf"/>
</dbReference>
<dbReference type="InterPro" id="IPR041489">
    <property type="entry name" value="PDZ_6"/>
</dbReference>
<dbReference type="Gene3D" id="2.30.42.10">
    <property type="match status" value="1"/>
</dbReference>
<dbReference type="EMBL" id="AXCM01008484">
    <property type="status" value="NOT_ANNOTATED_CDS"/>
    <property type="molecule type" value="Genomic_DNA"/>
</dbReference>
<feature type="compositionally biased region" description="Low complexity" evidence="4">
    <location>
        <begin position="291"/>
        <end position="304"/>
    </location>
</feature>
<dbReference type="SMART" id="SM00248">
    <property type="entry name" value="ANK"/>
    <property type="match status" value="6"/>
</dbReference>
<feature type="region of interest" description="Disordered" evidence="4">
    <location>
        <begin position="786"/>
        <end position="834"/>
    </location>
</feature>
<feature type="domain" description="PDZ" evidence="6">
    <location>
        <begin position="481"/>
        <end position="574"/>
    </location>
</feature>
<dbReference type="STRING" id="139723.A0A182MT36"/>
<dbReference type="SUPFAM" id="SSF48403">
    <property type="entry name" value="Ankyrin repeat"/>
    <property type="match status" value="1"/>
</dbReference>
<evidence type="ECO:0000256" key="4">
    <source>
        <dbReference type="SAM" id="MobiDB-lite"/>
    </source>
</evidence>
<feature type="region of interest" description="Disordered" evidence="4">
    <location>
        <begin position="1269"/>
        <end position="1328"/>
    </location>
</feature>
<dbReference type="GO" id="GO:0045211">
    <property type="term" value="C:postsynaptic membrane"/>
    <property type="evidence" value="ECO:0007669"/>
    <property type="project" value="TreeGrafter"/>
</dbReference>
<dbReference type="InterPro" id="IPR001478">
    <property type="entry name" value="PDZ"/>
</dbReference>
<feature type="domain" description="SH3" evidence="5">
    <location>
        <begin position="348"/>
        <end position="409"/>
    </location>
</feature>
<dbReference type="Pfam" id="PF12796">
    <property type="entry name" value="Ank_2"/>
    <property type="match status" value="2"/>
</dbReference>
<feature type="region of interest" description="Disordered" evidence="4">
    <location>
        <begin position="1409"/>
        <end position="1435"/>
    </location>
</feature>
<keyword evidence="8" id="KW-1185">Reference proteome</keyword>
<dbReference type="Proteomes" id="UP000075883">
    <property type="component" value="Unassembled WGS sequence"/>
</dbReference>
<dbReference type="PROSITE" id="PS50088">
    <property type="entry name" value="ANK_REPEAT"/>
    <property type="match status" value="3"/>
</dbReference>
<dbReference type="PROSITE" id="PS50297">
    <property type="entry name" value="ANK_REP_REGION"/>
    <property type="match status" value="2"/>
</dbReference>
<dbReference type="PROSITE" id="PS50002">
    <property type="entry name" value="SH3"/>
    <property type="match status" value="1"/>
</dbReference>
<keyword evidence="1 3" id="KW-0728">SH3 domain</keyword>
<dbReference type="VEuPathDB" id="VectorBase:ACUA025637"/>
<feature type="compositionally biased region" description="Polar residues" evidence="4">
    <location>
        <begin position="1302"/>
        <end position="1311"/>
    </location>
</feature>
<feature type="compositionally biased region" description="Basic residues" evidence="4">
    <location>
        <begin position="1409"/>
        <end position="1431"/>
    </location>
</feature>
<dbReference type="PANTHER" id="PTHR24135:SF28">
    <property type="entry name" value="LD13733P"/>
    <property type="match status" value="1"/>
</dbReference>
<evidence type="ECO:0000256" key="2">
    <source>
        <dbReference type="PROSITE-ProRule" id="PRU00023"/>
    </source>
</evidence>
<feature type="compositionally biased region" description="Low complexity" evidence="4">
    <location>
        <begin position="694"/>
        <end position="709"/>
    </location>
</feature>
<organism evidence="7 8">
    <name type="scientific">Anopheles culicifacies</name>
    <dbReference type="NCBI Taxonomy" id="139723"/>
    <lineage>
        <taxon>Eukaryota</taxon>
        <taxon>Metazoa</taxon>
        <taxon>Ecdysozoa</taxon>
        <taxon>Arthropoda</taxon>
        <taxon>Hexapoda</taxon>
        <taxon>Insecta</taxon>
        <taxon>Pterygota</taxon>
        <taxon>Neoptera</taxon>
        <taxon>Endopterygota</taxon>
        <taxon>Diptera</taxon>
        <taxon>Nematocera</taxon>
        <taxon>Culicoidea</taxon>
        <taxon>Culicidae</taxon>
        <taxon>Anophelinae</taxon>
        <taxon>Anopheles</taxon>
        <taxon>culicifacies species complex</taxon>
    </lineage>
</organism>
<feature type="compositionally biased region" description="Low complexity" evidence="4">
    <location>
        <begin position="1033"/>
        <end position="1046"/>
    </location>
</feature>
<feature type="region of interest" description="Disordered" evidence="4">
    <location>
        <begin position="1342"/>
        <end position="1361"/>
    </location>
</feature>
<dbReference type="EnsemblMetazoa" id="ACUA025637-RA">
    <property type="protein sequence ID" value="ACUA025637-PA"/>
    <property type="gene ID" value="ACUA025637"/>
</dbReference>
<feature type="region of interest" description="Disordered" evidence="4">
    <location>
        <begin position="282"/>
        <end position="312"/>
    </location>
</feature>
<evidence type="ECO:0000259" key="5">
    <source>
        <dbReference type="PROSITE" id="PS50002"/>
    </source>
</evidence>
<reference evidence="7" key="2">
    <citation type="submission" date="2020-05" db="UniProtKB">
        <authorList>
            <consortium name="EnsemblMetazoa"/>
        </authorList>
    </citation>
    <scope>IDENTIFICATION</scope>
    <source>
        <strain evidence="7">A-37</strain>
    </source>
</reference>
<evidence type="ECO:0000256" key="3">
    <source>
        <dbReference type="PROSITE-ProRule" id="PRU00192"/>
    </source>
</evidence>